<gene>
    <name evidence="2" type="ORF">Tci_696575</name>
</gene>
<evidence type="ECO:0000256" key="1">
    <source>
        <dbReference type="SAM" id="Coils"/>
    </source>
</evidence>
<proteinExistence type="predicted"/>
<organism evidence="2">
    <name type="scientific">Tanacetum cinerariifolium</name>
    <name type="common">Dalmatian daisy</name>
    <name type="synonym">Chrysanthemum cinerariifolium</name>
    <dbReference type="NCBI Taxonomy" id="118510"/>
    <lineage>
        <taxon>Eukaryota</taxon>
        <taxon>Viridiplantae</taxon>
        <taxon>Streptophyta</taxon>
        <taxon>Embryophyta</taxon>
        <taxon>Tracheophyta</taxon>
        <taxon>Spermatophyta</taxon>
        <taxon>Magnoliopsida</taxon>
        <taxon>eudicotyledons</taxon>
        <taxon>Gunneridae</taxon>
        <taxon>Pentapetalae</taxon>
        <taxon>asterids</taxon>
        <taxon>campanulids</taxon>
        <taxon>Asterales</taxon>
        <taxon>Asteraceae</taxon>
        <taxon>Asteroideae</taxon>
        <taxon>Anthemideae</taxon>
        <taxon>Anthemidinae</taxon>
        <taxon>Tanacetum</taxon>
    </lineage>
</organism>
<feature type="coiled-coil region" evidence="1">
    <location>
        <begin position="24"/>
        <end position="79"/>
    </location>
</feature>
<protein>
    <recommendedName>
        <fullName evidence="3">Transposase (Putative), gypsy type</fullName>
    </recommendedName>
</protein>
<evidence type="ECO:0008006" key="3">
    <source>
        <dbReference type="Google" id="ProtNLM"/>
    </source>
</evidence>
<accession>A0A699L9E6</accession>
<name>A0A699L9E6_TANCI</name>
<dbReference type="EMBL" id="BKCJ010584247">
    <property type="protein sequence ID" value="GFB24604.1"/>
    <property type="molecule type" value="Genomic_DNA"/>
</dbReference>
<keyword evidence="1" id="KW-0175">Coiled coil</keyword>
<feature type="non-terminal residue" evidence="2">
    <location>
        <position position="1"/>
    </location>
</feature>
<sequence length="260" mass="28540">LSPFLSPFLSPCVLKETSHRASELNGLKDRNAVLEGQVEAFESAVVVKNTELESSNAHIAKLTQDLSNLQLSCDELSVKAASFESDKDKMIDQVSQLEEYLAAQGGAIGRAIDKGMQVGLASGIDHEKSIRDLTNVTAYDPFAEANYMFDVSAFRTVNFTLLSQLESHKDASITDLMGLLHLEGPVTETPEAIQLQPSFEQLMLPIRRLEDQVVIGETSLSFSLDVANAHVQRLKRNVAFQQLSIFDSLVLSLSGYPLKI</sequence>
<reference evidence="2" key="1">
    <citation type="journal article" date="2019" name="Sci. Rep.">
        <title>Draft genome of Tanacetum cinerariifolium, the natural source of mosquito coil.</title>
        <authorList>
            <person name="Yamashiro T."/>
            <person name="Shiraishi A."/>
            <person name="Satake H."/>
            <person name="Nakayama K."/>
        </authorList>
    </citation>
    <scope>NUCLEOTIDE SEQUENCE</scope>
</reference>
<evidence type="ECO:0000313" key="2">
    <source>
        <dbReference type="EMBL" id="GFB24604.1"/>
    </source>
</evidence>
<comment type="caution">
    <text evidence="2">The sequence shown here is derived from an EMBL/GenBank/DDBJ whole genome shotgun (WGS) entry which is preliminary data.</text>
</comment>
<dbReference type="AlphaFoldDB" id="A0A699L9E6"/>